<gene>
    <name evidence="8" type="ORF">CLV29_3018</name>
</gene>
<dbReference type="GO" id="GO:0016020">
    <property type="term" value="C:membrane"/>
    <property type="evidence" value="ECO:0007669"/>
    <property type="project" value="UniProtKB-SubCell"/>
</dbReference>
<evidence type="ECO:0000313" key="9">
    <source>
        <dbReference type="Proteomes" id="UP000295371"/>
    </source>
</evidence>
<evidence type="ECO:0000256" key="5">
    <source>
        <dbReference type="ARBA" id="ARBA00023136"/>
    </source>
</evidence>
<dbReference type="PANTHER" id="PTHR31272:SF4">
    <property type="entry name" value="CYTOCHROME C-TYPE BIOGENESIS PROTEIN HI_1454-RELATED"/>
    <property type="match status" value="1"/>
</dbReference>
<comment type="caution">
    <text evidence="8">The sequence shown here is derived from an EMBL/GenBank/DDBJ whole genome shotgun (WGS) entry which is preliminary data.</text>
</comment>
<organism evidence="8 9">
    <name type="scientific">Naumannella halotolerans</name>
    <dbReference type="NCBI Taxonomy" id="993414"/>
    <lineage>
        <taxon>Bacteria</taxon>
        <taxon>Bacillati</taxon>
        <taxon>Actinomycetota</taxon>
        <taxon>Actinomycetes</taxon>
        <taxon>Propionibacteriales</taxon>
        <taxon>Propionibacteriaceae</taxon>
        <taxon>Naumannella</taxon>
    </lineage>
</organism>
<evidence type="ECO:0000256" key="6">
    <source>
        <dbReference type="SAM" id="Phobius"/>
    </source>
</evidence>
<keyword evidence="5 6" id="KW-0472">Membrane</keyword>
<feature type="transmembrane region" description="Helical" evidence="6">
    <location>
        <begin position="178"/>
        <end position="197"/>
    </location>
</feature>
<dbReference type="OrthoDB" id="9803065at2"/>
<proteinExistence type="inferred from homology"/>
<comment type="subcellular location">
    <subcellularLocation>
        <location evidence="1">Membrane</location>
        <topology evidence="1">Multi-pass membrane protein</topology>
    </subcellularLocation>
</comment>
<feature type="transmembrane region" description="Helical" evidence="6">
    <location>
        <begin position="141"/>
        <end position="166"/>
    </location>
</feature>
<accession>A0A4R7IZ66</accession>
<dbReference type="InterPro" id="IPR051790">
    <property type="entry name" value="Cytochrome_c-biogenesis_DsbD"/>
</dbReference>
<feature type="domain" description="Cytochrome C biogenesis protein transmembrane" evidence="7">
    <location>
        <begin position="16"/>
        <end position="230"/>
    </location>
</feature>
<keyword evidence="9" id="KW-1185">Reference proteome</keyword>
<dbReference type="RefSeq" id="WP_133755904.1">
    <property type="nucleotide sequence ID" value="NZ_CP171129.1"/>
</dbReference>
<feature type="transmembrane region" description="Helical" evidence="6">
    <location>
        <begin position="218"/>
        <end position="240"/>
    </location>
</feature>
<evidence type="ECO:0000259" key="7">
    <source>
        <dbReference type="Pfam" id="PF02683"/>
    </source>
</evidence>
<dbReference type="Proteomes" id="UP000295371">
    <property type="component" value="Unassembled WGS sequence"/>
</dbReference>
<evidence type="ECO:0000256" key="2">
    <source>
        <dbReference type="ARBA" id="ARBA00006143"/>
    </source>
</evidence>
<dbReference type="InterPro" id="IPR003834">
    <property type="entry name" value="Cyt_c_assmbl_TM_dom"/>
</dbReference>
<keyword evidence="4 6" id="KW-1133">Transmembrane helix</keyword>
<dbReference type="GO" id="GO:0017004">
    <property type="term" value="P:cytochrome complex assembly"/>
    <property type="evidence" value="ECO:0007669"/>
    <property type="project" value="InterPro"/>
</dbReference>
<evidence type="ECO:0000256" key="4">
    <source>
        <dbReference type="ARBA" id="ARBA00022989"/>
    </source>
</evidence>
<reference evidence="8 9" key="1">
    <citation type="submission" date="2019-03" db="EMBL/GenBank/DDBJ databases">
        <title>Genomic Encyclopedia of Archaeal and Bacterial Type Strains, Phase II (KMG-II): from individual species to whole genera.</title>
        <authorList>
            <person name="Goeker M."/>
        </authorList>
    </citation>
    <scope>NUCLEOTIDE SEQUENCE [LARGE SCALE GENOMIC DNA]</scope>
    <source>
        <strain evidence="8 9">DSM 24323</strain>
    </source>
</reference>
<dbReference type="PANTHER" id="PTHR31272">
    <property type="entry name" value="CYTOCHROME C-TYPE BIOGENESIS PROTEIN HI_1454-RELATED"/>
    <property type="match status" value="1"/>
</dbReference>
<evidence type="ECO:0000256" key="1">
    <source>
        <dbReference type="ARBA" id="ARBA00004141"/>
    </source>
</evidence>
<name>A0A4R7IZ66_9ACTN</name>
<sequence length="252" mass="26154">MDLAAWAQELVQGTLLVALPIALLAGAVSFFSPCVLPLLPGYLSYASGMSASEVVGGERQRGRLLLGSILFVAGFTFVFISFGAAFGGLGQLLLAQASLLTRILGVVLIVVGLIFTGWVGIGQSTKRFAAPSSIGLTTAPLLGALFGLGWTPCIGPTLTVVLTMAYTEASAVRGAALSGVYALGLGIPFVIAGIAFGRFNRTVQWARRHSLAIQRIGGLSMVAIGVLMLTGVWDLLLGLVRQWVGAFGMTVI</sequence>
<comment type="similarity">
    <text evidence="2">Belongs to the DsbD family.</text>
</comment>
<keyword evidence="3 6" id="KW-0812">Transmembrane</keyword>
<feature type="transmembrane region" description="Helical" evidence="6">
    <location>
        <begin position="64"/>
        <end position="87"/>
    </location>
</feature>
<feature type="transmembrane region" description="Helical" evidence="6">
    <location>
        <begin position="99"/>
        <end position="121"/>
    </location>
</feature>
<dbReference type="EMBL" id="SOAW01000003">
    <property type="protein sequence ID" value="TDT29995.1"/>
    <property type="molecule type" value="Genomic_DNA"/>
</dbReference>
<dbReference type="Pfam" id="PF02683">
    <property type="entry name" value="DsbD_TM"/>
    <property type="match status" value="1"/>
</dbReference>
<evidence type="ECO:0000313" key="8">
    <source>
        <dbReference type="EMBL" id="TDT29995.1"/>
    </source>
</evidence>
<protein>
    <submittedName>
        <fullName evidence="8">Cytochrome c-type biogenesis protein</fullName>
    </submittedName>
</protein>
<feature type="transmembrane region" description="Helical" evidence="6">
    <location>
        <begin position="15"/>
        <end position="43"/>
    </location>
</feature>
<dbReference type="AlphaFoldDB" id="A0A4R7IZ66"/>
<evidence type="ECO:0000256" key="3">
    <source>
        <dbReference type="ARBA" id="ARBA00022692"/>
    </source>
</evidence>